<dbReference type="EMBL" id="JALJOV010001580">
    <property type="protein sequence ID" value="KAK9846042.1"/>
    <property type="molecule type" value="Genomic_DNA"/>
</dbReference>
<comment type="caution">
    <text evidence="1">The sequence shown here is derived from an EMBL/GenBank/DDBJ whole genome shotgun (WGS) entry which is preliminary data.</text>
</comment>
<organism evidence="1 2">
    <name type="scientific">Apatococcus fuscideae</name>
    <dbReference type="NCBI Taxonomy" id="2026836"/>
    <lineage>
        <taxon>Eukaryota</taxon>
        <taxon>Viridiplantae</taxon>
        <taxon>Chlorophyta</taxon>
        <taxon>core chlorophytes</taxon>
        <taxon>Trebouxiophyceae</taxon>
        <taxon>Chlorellales</taxon>
        <taxon>Chlorellaceae</taxon>
        <taxon>Apatococcus</taxon>
    </lineage>
</organism>
<gene>
    <name evidence="1" type="ORF">WJX84_004765</name>
</gene>
<reference evidence="1 2" key="1">
    <citation type="journal article" date="2024" name="Nat. Commun.">
        <title>Phylogenomics reveals the evolutionary origins of lichenization in chlorophyte algae.</title>
        <authorList>
            <person name="Puginier C."/>
            <person name="Libourel C."/>
            <person name="Otte J."/>
            <person name="Skaloud P."/>
            <person name="Haon M."/>
            <person name="Grisel S."/>
            <person name="Petersen M."/>
            <person name="Berrin J.G."/>
            <person name="Delaux P.M."/>
            <person name="Dal Grande F."/>
            <person name="Keller J."/>
        </authorList>
    </citation>
    <scope>NUCLEOTIDE SEQUENCE [LARGE SCALE GENOMIC DNA]</scope>
    <source>
        <strain evidence="1 2">SAG 2523</strain>
    </source>
</reference>
<evidence type="ECO:0000313" key="1">
    <source>
        <dbReference type="EMBL" id="KAK9846042.1"/>
    </source>
</evidence>
<dbReference type="AlphaFoldDB" id="A0AAW1SK20"/>
<name>A0AAW1SK20_9CHLO</name>
<sequence length="75" mass="8756">MCRQHLLPFSALNHSTNLLVFSFRYPGRARAKHCNACSWETLATILDESSRNRPFTYYTHKQRTWCGRRGTSPIP</sequence>
<protein>
    <submittedName>
        <fullName evidence="1">Uncharacterized protein</fullName>
    </submittedName>
</protein>
<evidence type="ECO:0000313" key="2">
    <source>
        <dbReference type="Proteomes" id="UP001485043"/>
    </source>
</evidence>
<dbReference type="Proteomes" id="UP001485043">
    <property type="component" value="Unassembled WGS sequence"/>
</dbReference>
<keyword evidence="2" id="KW-1185">Reference proteome</keyword>
<accession>A0AAW1SK20</accession>
<proteinExistence type="predicted"/>